<keyword evidence="1" id="KW-0812">Transmembrane</keyword>
<sequence>ILRFDDRRIGLASGFLAAICASGVIGSVFNPEIGWLTALGVFVAVAPAVHLMDTEPGWGRDGRNALAVIWATVTIALFLVWFTENHTLQYNWV</sequence>
<dbReference type="AlphaFoldDB" id="A0A2W4QTF2"/>
<evidence type="ECO:0000313" key="3">
    <source>
        <dbReference type="Proteomes" id="UP000249396"/>
    </source>
</evidence>
<feature type="transmembrane region" description="Helical" evidence="1">
    <location>
        <begin position="64"/>
        <end position="83"/>
    </location>
</feature>
<accession>A0A2W4QTF2</accession>
<feature type="non-terminal residue" evidence="2">
    <location>
        <position position="1"/>
    </location>
</feature>
<gene>
    <name evidence="2" type="ORF">DM484_19440</name>
</gene>
<protein>
    <submittedName>
        <fullName evidence="2">Uncharacterized protein</fullName>
    </submittedName>
</protein>
<keyword evidence="1" id="KW-0472">Membrane</keyword>
<evidence type="ECO:0000313" key="2">
    <source>
        <dbReference type="EMBL" id="PZN75152.1"/>
    </source>
</evidence>
<evidence type="ECO:0000256" key="1">
    <source>
        <dbReference type="SAM" id="Phobius"/>
    </source>
</evidence>
<organism evidence="2 3">
    <name type="scientific">Candidatus Methylumidiphilus alinenensis</name>
    <dbReference type="NCBI Taxonomy" id="2202197"/>
    <lineage>
        <taxon>Bacteria</taxon>
        <taxon>Pseudomonadati</taxon>
        <taxon>Pseudomonadota</taxon>
        <taxon>Gammaproteobacteria</taxon>
        <taxon>Methylococcales</taxon>
        <taxon>Candidatus Methylumidiphilus</taxon>
    </lineage>
</organism>
<dbReference type="Proteomes" id="UP000249396">
    <property type="component" value="Unassembled WGS sequence"/>
</dbReference>
<feature type="transmembrane region" description="Helical" evidence="1">
    <location>
        <begin position="35"/>
        <end position="52"/>
    </location>
</feature>
<dbReference type="EMBL" id="QJPH01000398">
    <property type="protein sequence ID" value="PZN75152.1"/>
    <property type="molecule type" value="Genomic_DNA"/>
</dbReference>
<feature type="transmembrane region" description="Helical" evidence="1">
    <location>
        <begin position="9"/>
        <end position="29"/>
    </location>
</feature>
<reference evidence="2 3" key="1">
    <citation type="journal article" date="2018" name="Aquat. Microb. Ecol.">
        <title>Gammaproteobacterial methanotrophs dominate.</title>
        <authorList>
            <person name="Rissanen A.J."/>
            <person name="Saarenheimo J."/>
            <person name="Tiirola M."/>
            <person name="Peura S."/>
            <person name="Aalto S.L."/>
            <person name="Karvinen A."/>
            <person name="Nykanen H."/>
        </authorList>
    </citation>
    <scope>NUCLEOTIDE SEQUENCE [LARGE SCALE GENOMIC DNA]</scope>
    <source>
        <strain evidence="2">AMbin10</strain>
    </source>
</reference>
<keyword evidence="1" id="KW-1133">Transmembrane helix</keyword>
<proteinExistence type="predicted"/>
<comment type="caution">
    <text evidence="2">The sequence shown here is derived from an EMBL/GenBank/DDBJ whole genome shotgun (WGS) entry which is preliminary data.</text>
</comment>
<name>A0A2W4QTF2_9GAMM</name>